<evidence type="ECO:0000313" key="4">
    <source>
        <dbReference type="EMBL" id="MDG3495918.1"/>
    </source>
</evidence>
<name>A0A9X4MAR2_9CYAN</name>
<feature type="chain" id="PRO_5040934690" evidence="2">
    <location>
        <begin position="29"/>
        <end position="255"/>
    </location>
</feature>
<evidence type="ECO:0000313" key="5">
    <source>
        <dbReference type="Proteomes" id="UP001152872"/>
    </source>
</evidence>
<feature type="region of interest" description="Disordered" evidence="1">
    <location>
        <begin position="29"/>
        <end position="56"/>
    </location>
</feature>
<dbReference type="AlphaFoldDB" id="A0A9X4MAR2"/>
<feature type="domain" description="Peptidase C39-like" evidence="3">
    <location>
        <begin position="70"/>
        <end position="209"/>
    </location>
</feature>
<feature type="signal peptide" evidence="2">
    <location>
        <begin position="1"/>
        <end position="28"/>
    </location>
</feature>
<feature type="compositionally biased region" description="Low complexity" evidence="1">
    <location>
        <begin position="45"/>
        <end position="55"/>
    </location>
</feature>
<dbReference type="Pfam" id="PF13529">
    <property type="entry name" value="Peptidase_C39_2"/>
    <property type="match status" value="1"/>
</dbReference>
<keyword evidence="5" id="KW-1185">Reference proteome</keyword>
<evidence type="ECO:0000259" key="3">
    <source>
        <dbReference type="Pfam" id="PF13529"/>
    </source>
</evidence>
<dbReference type="RefSeq" id="WP_009628068.1">
    <property type="nucleotide sequence ID" value="NZ_VBTY01000135.1"/>
</dbReference>
<proteinExistence type="predicted"/>
<evidence type="ECO:0000256" key="1">
    <source>
        <dbReference type="SAM" id="MobiDB-lite"/>
    </source>
</evidence>
<evidence type="ECO:0000256" key="2">
    <source>
        <dbReference type="SAM" id="SignalP"/>
    </source>
</evidence>
<comment type="caution">
    <text evidence="4">The sequence shown here is derived from an EMBL/GenBank/DDBJ whole genome shotgun (WGS) entry which is preliminary data.</text>
</comment>
<accession>A0A9X4MAR2</accession>
<dbReference type="EMBL" id="VBTY01000135">
    <property type="protein sequence ID" value="MDG3495918.1"/>
    <property type="molecule type" value="Genomic_DNA"/>
</dbReference>
<dbReference type="Gene3D" id="3.90.70.10">
    <property type="entry name" value="Cysteine proteinases"/>
    <property type="match status" value="1"/>
</dbReference>
<gene>
    <name evidence="4" type="ORF">FEV09_15325</name>
</gene>
<protein>
    <submittedName>
        <fullName evidence="4">C39 family peptidase</fullName>
    </submittedName>
</protein>
<sequence length="255" mass="28509">MSFLKNSTLVIATMAIAVTITPTPSAIATFNNPDRSHHPHKLPNQSQTQSQTQSQEAIAITPAPPLQLPDTGAQNDSWSCGPNSAARILRYYGHDVDYAMVREATDKKLFLPQKIRNPFTNQWIEVRTGTPPLTLQQVMQRWEGNHVKKSPQTSFNRLLNLLRSGKPAIALVRVGSLKVPYVGSIPYLHWIAVTGADPQSQQIYYTDTNSQTYMLSYQDFQTRWNLGLDHDVSGAIANILKSNGVEARTIVWVDR</sequence>
<reference evidence="4" key="1">
    <citation type="submission" date="2019-05" db="EMBL/GenBank/DDBJ databases">
        <title>Whole genome sequencing of Pseudanabaena catenata USMAC16.</title>
        <authorList>
            <person name="Khan Z."/>
            <person name="Omar W.M."/>
            <person name="Convey P."/>
            <person name="Merican F."/>
            <person name="Najimudin N."/>
        </authorList>
    </citation>
    <scope>NUCLEOTIDE SEQUENCE</scope>
    <source>
        <strain evidence="4">USMAC16</strain>
    </source>
</reference>
<keyword evidence="2" id="KW-0732">Signal</keyword>
<dbReference type="Proteomes" id="UP001152872">
    <property type="component" value="Unassembled WGS sequence"/>
</dbReference>
<dbReference type="InterPro" id="IPR039564">
    <property type="entry name" value="Peptidase_C39-like"/>
</dbReference>
<organism evidence="4 5">
    <name type="scientific">Pseudanabaena catenata USMAC16</name>
    <dbReference type="NCBI Taxonomy" id="1855837"/>
    <lineage>
        <taxon>Bacteria</taxon>
        <taxon>Bacillati</taxon>
        <taxon>Cyanobacteriota</taxon>
        <taxon>Cyanophyceae</taxon>
        <taxon>Pseudanabaenales</taxon>
        <taxon>Pseudanabaenaceae</taxon>
        <taxon>Pseudanabaena</taxon>
    </lineage>
</organism>